<feature type="transmembrane region" description="Helical" evidence="1">
    <location>
        <begin position="339"/>
        <end position="358"/>
    </location>
</feature>
<evidence type="ECO:0000256" key="1">
    <source>
        <dbReference type="SAM" id="Phobius"/>
    </source>
</evidence>
<keyword evidence="1" id="KW-0472">Membrane</keyword>
<protein>
    <submittedName>
        <fullName evidence="2">DUF2339 domain-containing protein</fullName>
    </submittedName>
</protein>
<feature type="transmembrane region" description="Helical" evidence="1">
    <location>
        <begin position="284"/>
        <end position="303"/>
    </location>
</feature>
<dbReference type="RefSeq" id="WP_216125229.1">
    <property type="nucleotide sequence ID" value="NZ_CP086239.1"/>
</dbReference>
<feature type="transmembrane region" description="Helical" evidence="1">
    <location>
        <begin position="544"/>
        <end position="561"/>
    </location>
</feature>
<dbReference type="AlphaFoldDB" id="A0AA47I8M0"/>
<dbReference type="EMBL" id="CP086239">
    <property type="protein sequence ID" value="WAG62225.1"/>
    <property type="molecule type" value="Genomic_DNA"/>
</dbReference>
<feature type="transmembrane region" description="Helical" evidence="1">
    <location>
        <begin position="514"/>
        <end position="532"/>
    </location>
</feature>
<accession>A0AA47I8M0</accession>
<organism evidence="2 3">
    <name type="scientific">Clostridium estertheticum</name>
    <dbReference type="NCBI Taxonomy" id="238834"/>
    <lineage>
        <taxon>Bacteria</taxon>
        <taxon>Bacillati</taxon>
        <taxon>Bacillota</taxon>
        <taxon>Clostridia</taxon>
        <taxon>Eubacteriales</taxon>
        <taxon>Clostridiaceae</taxon>
        <taxon>Clostridium</taxon>
    </lineage>
</organism>
<evidence type="ECO:0000313" key="2">
    <source>
        <dbReference type="EMBL" id="WAG62225.1"/>
    </source>
</evidence>
<keyword evidence="1" id="KW-1133">Transmembrane helix</keyword>
<feature type="transmembrane region" description="Helical" evidence="1">
    <location>
        <begin position="708"/>
        <end position="726"/>
    </location>
</feature>
<feature type="transmembrane region" description="Helical" evidence="1">
    <location>
        <begin position="149"/>
        <end position="173"/>
    </location>
</feature>
<sequence>MRGIDDYLRLQEETNNEIQLILLDLETVEKKEKELVYLENKKILEKLEDYNLGVADKTRNEFVTLKNRIVAITVSNETKKLGLTIEISNLFQMVSDLERKLVELETKISEVTTFQTHTLKEPTNVPQHLKDENINHTSIKKPEGNSLKLGIGALNLIGIILILISLSTFGRVVYVNFMSKEMKGLTLFLIPILILLLSELYLLRKNYKFSKGITALGISGLYIAVIINYLELENISGITTLVITALITGGAIYLSYKKESNLLRIVTLIGAYICLVPVDKISAGQSYTLLIILIFINILNIYFPLQEIKSKEINVSFEFYTSMLALISTIIIGVNFDKYVVTLLYILITLIYSVQFMITCKRKESTLNSIGILMYFIIYPFSSLSIYIDTTIWYVPLLAYCIIGIAILLRLKNSSKWTGYVGVVITCLDILFRLNLDLHGKYSIVTISVISVLVLSTLMVWLKDKNIFLRVTLIGLVGLSMLNCLININKPISIIYLVLYAAIIYCSKEFKNNIVIIMFKYFYPLIIAGWVFNEINNIDMFNNLQSFIALSIFVIYTVIINKFDILKHDNIKIMNFISLCFIVFLCIISGLYGNIQFYLTTMLIIYILVSMFTDEYIDNIKFNFNKVLIGALLSTYIVVRLSFIVDVVYEFKQLMLSISLMLVAFGSVFLGFKINNSQLRKYGLILSLITCAKLMLIDFYSFNFIIKTLVFMIVGVIALLISYTFSKLEKEHKNK</sequence>
<feature type="transmembrane region" description="Helical" evidence="1">
    <location>
        <begin position="684"/>
        <end position="702"/>
    </location>
</feature>
<feature type="transmembrane region" description="Helical" evidence="1">
    <location>
        <begin position="315"/>
        <end position="333"/>
    </location>
</feature>
<feature type="transmembrane region" description="Helical" evidence="1">
    <location>
        <begin position="235"/>
        <end position="254"/>
    </location>
</feature>
<name>A0AA47I8M0_9CLOT</name>
<gene>
    <name evidence="2" type="ORF">LL038_08310</name>
</gene>
<proteinExistence type="predicted"/>
<reference evidence="2" key="1">
    <citation type="submission" date="2021-11" db="EMBL/GenBank/DDBJ databases">
        <title>Clostridia strains as spoilage organisms.</title>
        <authorList>
            <person name="Wambui J."/>
            <person name="Stevens M.J.A."/>
            <person name="Stephan R."/>
        </authorList>
    </citation>
    <scope>NUCLEOTIDE SEQUENCE</scope>
    <source>
        <strain evidence="2">CF009</strain>
    </source>
</reference>
<feature type="transmembrane region" description="Helical" evidence="1">
    <location>
        <begin position="467"/>
        <end position="486"/>
    </location>
</feature>
<dbReference type="Pfam" id="PF10101">
    <property type="entry name" value="DUF2339"/>
    <property type="match status" value="1"/>
</dbReference>
<feature type="transmembrane region" description="Helical" evidence="1">
    <location>
        <begin position="185"/>
        <end position="203"/>
    </location>
</feature>
<dbReference type="PANTHER" id="PTHR38434:SF1">
    <property type="entry name" value="BLL2549 PROTEIN"/>
    <property type="match status" value="1"/>
</dbReference>
<feature type="transmembrane region" description="Helical" evidence="1">
    <location>
        <begin position="370"/>
        <end position="388"/>
    </location>
</feature>
<feature type="transmembrane region" description="Helical" evidence="1">
    <location>
        <begin position="261"/>
        <end position="278"/>
    </location>
</feature>
<feature type="transmembrane region" description="Helical" evidence="1">
    <location>
        <begin position="212"/>
        <end position="229"/>
    </location>
</feature>
<dbReference type="InterPro" id="IPR019286">
    <property type="entry name" value="DUF2339_TM"/>
</dbReference>
<dbReference type="PANTHER" id="PTHR38434">
    <property type="entry name" value="BLL2549 PROTEIN"/>
    <property type="match status" value="1"/>
</dbReference>
<feature type="transmembrane region" description="Helical" evidence="1">
    <location>
        <begin position="573"/>
        <end position="592"/>
    </location>
</feature>
<feature type="transmembrane region" description="Helical" evidence="1">
    <location>
        <begin position="394"/>
        <end position="411"/>
    </location>
</feature>
<feature type="transmembrane region" description="Helical" evidence="1">
    <location>
        <begin position="442"/>
        <end position="462"/>
    </location>
</feature>
<feature type="transmembrane region" description="Helical" evidence="1">
    <location>
        <begin position="598"/>
        <end position="617"/>
    </location>
</feature>
<dbReference type="Proteomes" id="UP001164733">
    <property type="component" value="Chromosome"/>
</dbReference>
<keyword evidence="1" id="KW-0812">Transmembrane</keyword>
<feature type="transmembrane region" description="Helical" evidence="1">
    <location>
        <begin position="654"/>
        <end position="672"/>
    </location>
</feature>
<feature type="transmembrane region" description="Helical" evidence="1">
    <location>
        <begin position="629"/>
        <end position="648"/>
    </location>
</feature>
<evidence type="ECO:0000313" key="3">
    <source>
        <dbReference type="Proteomes" id="UP001164733"/>
    </source>
</evidence>